<organism evidence="17 18">
    <name type="scientific">Ophiocordyceps polyrhachis-furcata BCC 54312</name>
    <dbReference type="NCBI Taxonomy" id="1330021"/>
    <lineage>
        <taxon>Eukaryota</taxon>
        <taxon>Fungi</taxon>
        <taxon>Dikarya</taxon>
        <taxon>Ascomycota</taxon>
        <taxon>Pezizomycotina</taxon>
        <taxon>Sordariomycetes</taxon>
        <taxon>Hypocreomycetidae</taxon>
        <taxon>Hypocreales</taxon>
        <taxon>Ophiocordycipitaceae</taxon>
        <taxon>Ophiocordyceps</taxon>
    </lineage>
</organism>
<keyword evidence="11" id="KW-0539">Nucleus</keyword>
<evidence type="ECO:0000256" key="2">
    <source>
        <dbReference type="ARBA" id="ARBA00004123"/>
    </source>
</evidence>
<dbReference type="EMBL" id="LKCN02000003">
    <property type="protein sequence ID" value="RCI15380.1"/>
    <property type="molecule type" value="Genomic_DNA"/>
</dbReference>
<evidence type="ECO:0000256" key="10">
    <source>
        <dbReference type="ARBA" id="ARBA00022853"/>
    </source>
</evidence>
<dbReference type="GO" id="GO:0005634">
    <property type="term" value="C:nucleus"/>
    <property type="evidence" value="ECO:0007669"/>
    <property type="project" value="UniProtKB-SubCell"/>
</dbReference>
<feature type="compositionally biased region" description="Low complexity" evidence="15">
    <location>
        <begin position="279"/>
        <end position="295"/>
    </location>
</feature>
<dbReference type="EC" id="2.1.1.372" evidence="12"/>
<dbReference type="InterPro" id="IPR039977">
    <property type="entry name" value="Suv4-20/Set9"/>
</dbReference>
<gene>
    <name evidence="17" type="ORF">L249_6560</name>
</gene>
<evidence type="ECO:0000259" key="16">
    <source>
        <dbReference type="PROSITE" id="PS50280"/>
    </source>
</evidence>
<sequence>MPAVQRRRLTLAQLAAYDDILTDALVDRVFYWTSVPKNRSSYLPSRGVCEDDITTIIRNDVIVARDLAAAEAKLLATTGLRRFHQSLKTPQEREDFRRHLLRYLQIYLPDCPWEVGSTNRYTIFSHEACVTARRPIARNEAIRYLAGVQVNITPDEEKEMAVRKKDFSIVVSSRSKSASLFMGPARFANHDCMANARLVTTGHAGIEIIATRAIAVGDEVTVSYGENYFGDDNCECLCRTCETRLCNGWIPENPAEVAKPDEPEAEGYYSLRLRPREGSSTAPASASSRAPSDAPVIRPRSYKSRKRGSGLVNLADEFCSSPPPPPSLLVGRKNKASDTPPETPAKRLKLLPGQDAVRSPSASIGDTVDTDFTSPDKQSPETDATSPGKDTPETTNTSSDKGNLGMDAADGLLKREDSGDLDHILQSSVEARPTPPSASIVSSSASTPLAKSIEAVEENQASQATAGTRTPRRRKYNRRRTFIKQATPPPRQRTPGDYVLTRHLLSEPETAWIQCSNCSSYFVQQNAYVMRSSCPRCERHSKLYGYVWPKTDREGPSDREERILDHRTVHRFLKPRNERLVRGRKPPADVEAVKETASEEMSSGRKGGRKTIAVKQTVTKRRRKKRKQLDDDDDDDDDNDDDDDDDDDDEEDNKEDEQMVSVQNTLEGGRLLRRSSRSRRLSRRIVPC</sequence>
<dbReference type="GO" id="GO:0140943">
    <property type="term" value="F:histone H4K20 trimethyltransferase activity"/>
    <property type="evidence" value="ECO:0007669"/>
    <property type="project" value="UniProtKB-EC"/>
</dbReference>
<feature type="compositionally biased region" description="Acidic residues" evidence="15">
    <location>
        <begin position="630"/>
        <end position="655"/>
    </location>
</feature>
<dbReference type="InterPro" id="IPR046341">
    <property type="entry name" value="SET_dom_sf"/>
</dbReference>
<keyword evidence="6" id="KW-0158">Chromosome</keyword>
<feature type="compositionally biased region" description="Basic and acidic residues" evidence="15">
    <location>
        <begin position="577"/>
        <end position="597"/>
    </location>
</feature>
<evidence type="ECO:0000256" key="13">
    <source>
        <dbReference type="ARBA" id="ARBA00030653"/>
    </source>
</evidence>
<dbReference type="CDD" id="cd10524">
    <property type="entry name" value="SET_Suv4-20-like"/>
    <property type="match status" value="1"/>
</dbReference>
<dbReference type="Gene3D" id="1.10.10.1700">
    <property type="entry name" value="Histone-lysine N-methyltransferase"/>
    <property type="match status" value="1"/>
</dbReference>
<keyword evidence="18" id="KW-1185">Reference proteome</keyword>
<feature type="region of interest" description="Disordered" evidence="15">
    <location>
        <begin position="456"/>
        <end position="478"/>
    </location>
</feature>
<evidence type="ECO:0000256" key="6">
    <source>
        <dbReference type="ARBA" id="ARBA00022454"/>
    </source>
</evidence>
<feature type="compositionally biased region" description="Basic residues" evidence="15">
    <location>
        <begin position="671"/>
        <end position="688"/>
    </location>
</feature>
<evidence type="ECO:0000256" key="7">
    <source>
        <dbReference type="ARBA" id="ARBA00022603"/>
    </source>
</evidence>
<keyword evidence="8" id="KW-0808">Transferase</keyword>
<comment type="catalytic activity">
    <reaction evidence="14">
        <text>L-lysyl(20)-[histone H4] + 3 S-adenosyl-L-methionine = N(6),N(6),N(6)-trimethyl-L-lysyl(20)-[histone H4] + 3 S-adenosyl-L-homocysteine + 3 H(+)</text>
        <dbReference type="Rhea" id="RHEA:64456"/>
        <dbReference type="Rhea" id="RHEA-COMP:15554"/>
        <dbReference type="Rhea" id="RHEA-COMP:15998"/>
        <dbReference type="ChEBI" id="CHEBI:15378"/>
        <dbReference type="ChEBI" id="CHEBI:29969"/>
        <dbReference type="ChEBI" id="CHEBI:57856"/>
        <dbReference type="ChEBI" id="CHEBI:59789"/>
        <dbReference type="ChEBI" id="CHEBI:61961"/>
        <dbReference type="EC" id="2.1.1.372"/>
    </reaction>
</comment>
<evidence type="ECO:0000256" key="5">
    <source>
        <dbReference type="ARBA" id="ARBA00015413"/>
    </source>
</evidence>
<dbReference type="InterPro" id="IPR025783">
    <property type="entry name" value="Set9_fungi"/>
</dbReference>
<evidence type="ECO:0000256" key="1">
    <source>
        <dbReference type="ARBA" id="ARBA00001984"/>
    </source>
</evidence>
<dbReference type="PANTHER" id="PTHR12977:SF4">
    <property type="entry name" value="HISTONE-LYSINE N-METHYLTRANSFERASE KMT5B"/>
    <property type="match status" value="1"/>
</dbReference>
<dbReference type="Gene3D" id="2.170.270.10">
    <property type="entry name" value="SET domain"/>
    <property type="match status" value="1"/>
</dbReference>
<evidence type="ECO:0000256" key="15">
    <source>
        <dbReference type="SAM" id="MobiDB-lite"/>
    </source>
</evidence>
<evidence type="ECO:0000256" key="9">
    <source>
        <dbReference type="ARBA" id="ARBA00022691"/>
    </source>
</evidence>
<feature type="domain" description="SET" evidence="16">
    <location>
        <begin position="111"/>
        <end position="225"/>
    </location>
</feature>
<dbReference type="InterPro" id="IPR001214">
    <property type="entry name" value="SET_dom"/>
</dbReference>
<dbReference type="InterPro" id="IPR016024">
    <property type="entry name" value="ARM-type_fold"/>
</dbReference>
<evidence type="ECO:0000313" key="18">
    <source>
        <dbReference type="Proteomes" id="UP000253664"/>
    </source>
</evidence>
<dbReference type="Proteomes" id="UP000253664">
    <property type="component" value="Unassembled WGS sequence"/>
</dbReference>
<dbReference type="SUPFAM" id="SSF48371">
    <property type="entry name" value="ARM repeat"/>
    <property type="match status" value="1"/>
</dbReference>
<evidence type="ECO:0000256" key="12">
    <source>
        <dbReference type="ARBA" id="ARBA00024057"/>
    </source>
</evidence>
<evidence type="ECO:0000256" key="3">
    <source>
        <dbReference type="ARBA" id="ARBA00004286"/>
    </source>
</evidence>
<evidence type="ECO:0000313" key="17">
    <source>
        <dbReference type="EMBL" id="RCI15380.1"/>
    </source>
</evidence>
<dbReference type="SMART" id="SM00317">
    <property type="entry name" value="SET"/>
    <property type="match status" value="1"/>
</dbReference>
<feature type="compositionally biased region" description="Basic residues" evidence="15">
    <location>
        <begin position="618"/>
        <end position="627"/>
    </location>
</feature>
<dbReference type="SUPFAM" id="SSF82199">
    <property type="entry name" value="SET domain"/>
    <property type="match status" value="1"/>
</dbReference>
<feature type="region of interest" description="Disordered" evidence="15">
    <location>
        <begin position="272"/>
        <end position="407"/>
    </location>
</feature>
<accession>A0A367LLV4</accession>
<feature type="compositionally biased region" description="Polar residues" evidence="15">
    <location>
        <begin position="360"/>
        <end position="385"/>
    </location>
</feature>
<keyword evidence="9" id="KW-0949">S-adenosyl-L-methionine</keyword>
<reference evidence="17 18" key="1">
    <citation type="journal article" date="2015" name="BMC Genomics">
        <title>Insights from the genome of Ophiocordyceps polyrhachis-furcata to pathogenicity and host specificity in insect fungi.</title>
        <authorList>
            <person name="Wichadakul D."/>
            <person name="Kobmoo N."/>
            <person name="Ingsriswang S."/>
            <person name="Tangphatsornruang S."/>
            <person name="Chantasingh D."/>
            <person name="Luangsa-ard J.J."/>
            <person name="Eurwilaichitr L."/>
        </authorList>
    </citation>
    <scope>NUCLEOTIDE SEQUENCE [LARGE SCALE GENOMIC DNA]</scope>
    <source>
        <strain evidence="17 18">BCC 54312</strain>
    </source>
</reference>
<dbReference type="InterPro" id="IPR041938">
    <property type="entry name" value="Hist-Lys_N-MTase_N"/>
</dbReference>
<comment type="subcellular location">
    <subcellularLocation>
        <location evidence="3">Chromosome</location>
    </subcellularLocation>
    <subcellularLocation>
        <location evidence="2">Nucleus</location>
    </subcellularLocation>
</comment>
<dbReference type="Pfam" id="PF00856">
    <property type="entry name" value="SET"/>
    <property type="match status" value="1"/>
</dbReference>
<name>A0A367LLV4_9HYPO</name>
<dbReference type="OrthoDB" id="6627536at2759"/>
<protein>
    <recommendedName>
        <fullName evidence="5">Histone-lysine N-methyltransferase SET9</fullName>
        <ecNumber evidence="12">2.1.1.372</ecNumber>
    </recommendedName>
    <alternativeName>
        <fullName evidence="4">Histone-lysine N-methyltransferase set9</fullName>
    </alternativeName>
    <alternativeName>
        <fullName evidence="13">SET domain protein 9</fullName>
    </alternativeName>
</protein>
<dbReference type="PANTHER" id="PTHR12977">
    <property type="entry name" value="SUPPRESSOR OF VARIEGATION 4-20-RELATED"/>
    <property type="match status" value="1"/>
</dbReference>
<keyword evidence="10" id="KW-0156">Chromatin regulator</keyword>
<dbReference type="STRING" id="1330021.A0A367LLV4"/>
<comment type="function">
    <text evidence="1">Histone methyltransferase that trimethylates 'Lys-20' of histone H4 to form H4K20me3.</text>
</comment>
<dbReference type="PROSITE" id="PS51567">
    <property type="entry name" value="SAM_MT43_SUVAR420_1"/>
    <property type="match status" value="1"/>
</dbReference>
<evidence type="ECO:0000256" key="8">
    <source>
        <dbReference type="ARBA" id="ARBA00022679"/>
    </source>
</evidence>
<dbReference type="GO" id="GO:0032259">
    <property type="term" value="P:methylation"/>
    <property type="evidence" value="ECO:0007669"/>
    <property type="project" value="UniProtKB-KW"/>
</dbReference>
<proteinExistence type="predicted"/>
<feature type="region of interest" description="Disordered" evidence="15">
    <location>
        <begin position="577"/>
        <end position="688"/>
    </location>
</feature>
<evidence type="ECO:0000256" key="11">
    <source>
        <dbReference type="ARBA" id="ARBA00023242"/>
    </source>
</evidence>
<comment type="caution">
    <text evidence="17">The sequence shown here is derived from an EMBL/GenBank/DDBJ whole genome shotgun (WGS) entry which is preliminary data.</text>
</comment>
<evidence type="ECO:0000256" key="14">
    <source>
        <dbReference type="ARBA" id="ARBA00048081"/>
    </source>
</evidence>
<keyword evidence="7" id="KW-0489">Methyltransferase</keyword>
<evidence type="ECO:0000256" key="4">
    <source>
        <dbReference type="ARBA" id="ARBA00014232"/>
    </source>
</evidence>
<dbReference type="GO" id="GO:0005694">
    <property type="term" value="C:chromosome"/>
    <property type="evidence" value="ECO:0007669"/>
    <property type="project" value="UniProtKB-SubCell"/>
</dbReference>
<dbReference type="PROSITE" id="PS50280">
    <property type="entry name" value="SET"/>
    <property type="match status" value="1"/>
</dbReference>
<dbReference type="AlphaFoldDB" id="A0A367LLV4"/>